<evidence type="ECO:0000259" key="3">
    <source>
        <dbReference type="PROSITE" id="PS50102"/>
    </source>
</evidence>
<dbReference type="SMART" id="SM00360">
    <property type="entry name" value="RRM"/>
    <property type="match status" value="2"/>
</dbReference>
<dbReference type="InterPro" id="IPR036691">
    <property type="entry name" value="Endo/exonu/phosph_ase_sf"/>
</dbReference>
<accession>A0A6L2JRM0</accession>
<dbReference type="InterPro" id="IPR052343">
    <property type="entry name" value="Retrotransposon-Effector_Assoc"/>
</dbReference>
<dbReference type="InterPro" id="IPR000477">
    <property type="entry name" value="RT_dom"/>
</dbReference>
<protein>
    <recommendedName>
        <fullName evidence="3">RRM domain-containing protein</fullName>
    </recommendedName>
</protein>
<dbReference type="Gene3D" id="3.30.70.330">
    <property type="match status" value="2"/>
</dbReference>
<dbReference type="Gene3D" id="3.60.10.10">
    <property type="entry name" value="Endonuclease/exonuclease/phosphatase"/>
    <property type="match status" value="1"/>
</dbReference>
<dbReference type="PROSITE" id="PS50102">
    <property type="entry name" value="RRM"/>
    <property type="match status" value="2"/>
</dbReference>
<proteinExistence type="predicted"/>
<reference evidence="4" key="1">
    <citation type="journal article" date="2019" name="Sci. Rep.">
        <title>Draft genome of Tanacetum cinerariifolium, the natural source of mosquito coil.</title>
        <authorList>
            <person name="Yamashiro T."/>
            <person name="Shiraishi A."/>
            <person name="Satake H."/>
            <person name="Nakayama K."/>
        </authorList>
    </citation>
    <scope>NUCLEOTIDE SEQUENCE</scope>
</reference>
<feature type="domain" description="RRM" evidence="3">
    <location>
        <begin position="43"/>
        <end position="125"/>
    </location>
</feature>
<comment type="caution">
    <text evidence="4">The sequence shown here is derived from an EMBL/GenBank/DDBJ whole genome shotgun (WGS) entry which is preliminary data.</text>
</comment>
<dbReference type="CDD" id="cd00590">
    <property type="entry name" value="RRM_SF"/>
    <property type="match status" value="2"/>
</dbReference>
<feature type="domain" description="RRM" evidence="3">
    <location>
        <begin position="711"/>
        <end position="793"/>
    </location>
</feature>
<dbReference type="EMBL" id="BKCJ010001199">
    <property type="protein sequence ID" value="GEU39623.1"/>
    <property type="molecule type" value="Genomic_DNA"/>
</dbReference>
<gene>
    <name evidence="4" type="ORF">Tci_011601</name>
</gene>
<evidence type="ECO:0000256" key="1">
    <source>
        <dbReference type="PROSITE-ProRule" id="PRU00176"/>
    </source>
</evidence>
<feature type="region of interest" description="Disordered" evidence="2">
    <location>
        <begin position="238"/>
        <end position="265"/>
    </location>
</feature>
<dbReference type="PANTHER" id="PTHR46890:SF50">
    <property type="entry name" value="RNA-DIRECTED DNA POLYMERASE, EUKARYOTA, REVERSE TRANSCRIPTASE ZINC-BINDING DOMAIN PROTEIN-RELATED"/>
    <property type="match status" value="1"/>
</dbReference>
<evidence type="ECO:0000313" key="4">
    <source>
        <dbReference type="EMBL" id="GEU39623.1"/>
    </source>
</evidence>
<dbReference type="Pfam" id="PF00076">
    <property type="entry name" value="RRM_1"/>
    <property type="match status" value="2"/>
</dbReference>
<keyword evidence="1" id="KW-0694">RNA-binding</keyword>
<feature type="compositionally biased region" description="Basic and acidic residues" evidence="2">
    <location>
        <begin position="238"/>
        <end position="250"/>
    </location>
</feature>
<dbReference type="InterPro" id="IPR035979">
    <property type="entry name" value="RBD_domain_sf"/>
</dbReference>
<evidence type="ECO:0000256" key="2">
    <source>
        <dbReference type="SAM" id="MobiDB-lite"/>
    </source>
</evidence>
<dbReference type="PANTHER" id="PTHR46890">
    <property type="entry name" value="NON-LTR RETROLELEMENT REVERSE TRANSCRIPTASE-LIKE PROTEIN-RELATED"/>
    <property type="match status" value="1"/>
</dbReference>
<dbReference type="SUPFAM" id="SSF54928">
    <property type="entry name" value="RNA-binding domain, RBD"/>
    <property type="match status" value="2"/>
</dbReference>
<dbReference type="InterPro" id="IPR012677">
    <property type="entry name" value="Nucleotide-bd_a/b_plait_sf"/>
</dbReference>
<dbReference type="SUPFAM" id="SSF56219">
    <property type="entry name" value="DNase I-like"/>
    <property type="match status" value="1"/>
</dbReference>
<sequence>MSDNEWHEVIRKKSNSVFQRLKFPSGVNNRYFSKEDQTQKISKSVFVTNFPDHFSARDLWNVCVAYGKVVDVFIPFKRSKVCKKFAFVRFIRVDNLDRLIENLSTIWIGRFRLHANVVRLHMEPKSTYFQPKDNDPQPNKTFVASNKNMGTENRSFASVLNARRGNPSKATESSPSIVLDVDCLTERDYSCSLMGKIKDISALSNLYLILSNEGFENVKLTHLGGLWVLLDMDSIETKEKEDNSQSRDESVGDDLENSNDNLMNDFEMDNEKETDHVSESSCMKENDLVYKHVSKSPEHPIKSADPFGFYNILEKNEDKVSPDVGNVNVEEVNSVKEPQSKEDLYETNEGVASDFSKLNGFSSIKSGGSLLDVMDELIKVGHAMAYNIDGFSDSFVAIRDTWIPSATKILIISIYAPHDLNEKRMLWEFLGHLIDTWDGECVLLGDFNEVRSINERYGTEFNTHGANAFNNFIFMAGLVDLPLEGHSYTWSHKFASKMSKLDRKLKFVGQSKEMKTRNTFMELLIKKILTGYPWGVSRRLVLESQFPTVLSLDQLADLESDVSYKEIKKVVWDCGINKSPGPDGFTFEFFRWCNSSFIALIPKTQEAKVVKDFRPISLIGSVYKIIAKILANHLSLVISSLISDVQSAFVSNRQILDGCGDKRFSESEEGDNEWHEVTRKKSNSVFQRLKFPSGVNNRYFLKEDQTQKISKSVFVTNFPDHFSARDLWNVCVAYGKVVDVFIPFKRSKACKKFAFVRFIRVDNLDRLIENLSTIWIGRFRLHANVVRFHMEPKSTYFQPKDNDPQPNKTFVASDKNMGTENRSFASVLNARRGNPSKATESSPSIVLDVDCLTERDYSCSLMGKIKDISALPNLYLILSNEGFENVKLNHLGGLWVLLDIDSIETKEKVFKHVGVGLWFNGLQFSIDLFACDERIIWISIEGLPTKAMTHNTFAKIVSSWGELTNVEDSESMTLSYKRLCVKVKSFVTINDIIKVIVKGNISWIRVSPDVGNVNVEEVNSVKEPQSKEDLYETNEGVASDFSKLNGVSSIKSGGSLLDVMDELIKVGHAMGYNIDGCLGQKAKKGWIQELNSKHRVRFVALQEKKMESIDLFSIKKKLQALKTSIKQWFQDEKLCSNTTKTAIHNRLSELVKPIDLGRCNEELVSERTKLLKELHELNSKVSLDLSQKAKIFEGDWFVDPSNVKKEFLNHFSNRFVDPNSPRLVLESQFPTVLSLDQLADLESDVSYKEIKRVVWDYGINKSSGPDGFTFEFFRCDVQSAFVSNCQILDDPFILNELMPWCKHKKYKAMIFKVDFEKAFYSMRWDYLDDVLNKFGFEVKWRGWIHGCLNSAMGSILINGSLTTKFKFYKGLKQGDPLSPFLFLMIMESLHFSFKNVVHAGLYKGIHTDYSLILSHLFYADDVVFVGKWDKKNVATTAMYGMRGALDSSHSLLAHVPLKHIYPRLITLELEKNISIAVKMRDASLVYSFRRVHRGGIGEDQVTRLRNNLSHVLLSQSIDRWVWKIESSGDFSMKSARSFIDDSLLAKADVPARWVKAVPIKINLWSESLFG</sequence>
<name>A0A6L2JRM0_TANCI</name>
<organism evidence="4">
    <name type="scientific">Tanacetum cinerariifolium</name>
    <name type="common">Dalmatian daisy</name>
    <name type="synonym">Chrysanthemum cinerariifolium</name>
    <dbReference type="NCBI Taxonomy" id="118510"/>
    <lineage>
        <taxon>Eukaryota</taxon>
        <taxon>Viridiplantae</taxon>
        <taxon>Streptophyta</taxon>
        <taxon>Embryophyta</taxon>
        <taxon>Tracheophyta</taxon>
        <taxon>Spermatophyta</taxon>
        <taxon>Magnoliopsida</taxon>
        <taxon>eudicotyledons</taxon>
        <taxon>Gunneridae</taxon>
        <taxon>Pentapetalae</taxon>
        <taxon>asterids</taxon>
        <taxon>campanulids</taxon>
        <taxon>Asterales</taxon>
        <taxon>Asteraceae</taxon>
        <taxon>Asteroideae</taxon>
        <taxon>Anthemideae</taxon>
        <taxon>Anthemidinae</taxon>
        <taxon>Tanacetum</taxon>
    </lineage>
</organism>
<dbReference type="InterPro" id="IPR000504">
    <property type="entry name" value="RRM_dom"/>
</dbReference>
<dbReference type="Pfam" id="PF00078">
    <property type="entry name" value="RVT_1"/>
    <property type="match status" value="1"/>
</dbReference>
<dbReference type="GO" id="GO:0003723">
    <property type="term" value="F:RNA binding"/>
    <property type="evidence" value="ECO:0007669"/>
    <property type="project" value="UniProtKB-UniRule"/>
</dbReference>